<name>A0ABY5EUB5_9HYPH</name>
<feature type="signal peptide" evidence="1">
    <location>
        <begin position="1"/>
        <end position="22"/>
    </location>
</feature>
<evidence type="ECO:0000256" key="1">
    <source>
        <dbReference type="SAM" id="SignalP"/>
    </source>
</evidence>
<organism evidence="2 3">
    <name type="scientific">Bartonella harrusi</name>
    <dbReference type="NCBI Taxonomy" id="2961895"/>
    <lineage>
        <taxon>Bacteria</taxon>
        <taxon>Pseudomonadati</taxon>
        <taxon>Pseudomonadota</taxon>
        <taxon>Alphaproteobacteria</taxon>
        <taxon>Hyphomicrobiales</taxon>
        <taxon>Bartonellaceae</taxon>
        <taxon>Bartonella</taxon>
    </lineage>
</organism>
<reference evidence="2" key="1">
    <citation type="submission" date="2022-07" db="EMBL/GenBank/DDBJ databases">
        <title>First report of Bartonella spp. in marsupials in Brazil, with a description of Bartonella harrusi sp. nov. and new proposal for taxonomic reclassification of species of the genus Bartonella.</title>
        <authorList>
            <person name="Amaral R.B."/>
        </authorList>
    </citation>
    <scope>NUCLEOTIDE SEQUENCE</scope>
    <source>
        <strain evidence="2">117A</strain>
    </source>
</reference>
<feature type="chain" id="PRO_5046054095" evidence="1">
    <location>
        <begin position="23"/>
        <end position="78"/>
    </location>
</feature>
<evidence type="ECO:0000313" key="3">
    <source>
        <dbReference type="Proteomes" id="UP001059475"/>
    </source>
</evidence>
<gene>
    <name evidence="2" type="ORF">NMK50_05605</name>
</gene>
<dbReference type="Proteomes" id="UP001059475">
    <property type="component" value="Chromosome"/>
</dbReference>
<dbReference type="PROSITE" id="PS51257">
    <property type="entry name" value="PROKAR_LIPOPROTEIN"/>
    <property type="match status" value="1"/>
</dbReference>
<keyword evidence="1" id="KW-0732">Signal</keyword>
<accession>A0ABY5EUB5</accession>
<protein>
    <submittedName>
        <fullName evidence="2">Uncharacterized protein</fullName>
    </submittedName>
</protein>
<dbReference type="RefSeq" id="WP_254769645.1">
    <property type="nucleotide sequence ID" value="NZ_CP101114.1"/>
</dbReference>
<keyword evidence="3" id="KW-1185">Reference proteome</keyword>
<dbReference type="EMBL" id="CP101114">
    <property type="protein sequence ID" value="UTO27731.1"/>
    <property type="molecule type" value="Genomic_DNA"/>
</dbReference>
<proteinExistence type="predicted"/>
<evidence type="ECO:0000313" key="2">
    <source>
        <dbReference type="EMBL" id="UTO27731.1"/>
    </source>
</evidence>
<sequence length="78" mass="8385">MMRKFFLFVMIAVFLGANSVLAAGCAEVGKKVATHENGVLVRSTPVIKDGRDTCVVVVVAPAREGEKLRRIEVTVPAD</sequence>